<name>A0A150MC17_9BACI</name>
<dbReference type="Proteomes" id="UP000075683">
    <property type="component" value="Unassembled WGS sequence"/>
</dbReference>
<dbReference type="EMBL" id="LQYT01000016">
    <property type="protein sequence ID" value="KYD21971.1"/>
    <property type="molecule type" value="Genomic_DNA"/>
</dbReference>
<accession>A0A150MC17</accession>
<feature type="region of interest" description="Disordered" evidence="1">
    <location>
        <begin position="1"/>
        <end position="26"/>
    </location>
</feature>
<proteinExistence type="predicted"/>
<comment type="caution">
    <text evidence="2">The sequence shown here is derived from an EMBL/GenBank/DDBJ whole genome shotgun (WGS) entry which is preliminary data.</text>
</comment>
<gene>
    <name evidence="2" type="ORF">B4135_1597</name>
</gene>
<sequence>MGRRARQENRQPVRGIRRAKERLRSAETVPEIRQCKMPECQKLKLAG</sequence>
<reference evidence="2 3" key="1">
    <citation type="submission" date="2016-01" db="EMBL/GenBank/DDBJ databases">
        <title>Draft Genome Sequences of Seven Thermophilic Sporeformers Isolated from Foods.</title>
        <authorList>
            <person name="Berendsen E.M."/>
            <person name="Wells-Bennik M.H."/>
            <person name="Krawcyk A.O."/>
            <person name="De Jong A."/>
            <person name="Holsappel S."/>
            <person name="Eijlander R.T."/>
            <person name="Kuipers O.P."/>
        </authorList>
    </citation>
    <scope>NUCLEOTIDE SEQUENCE [LARGE SCALE GENOMIC DNA]</scope>
    <source>
        <strain evidence="2 3">B4135</strain>
    </source>
</reference>
<evidence type="ECO:0000256" key="1">
    <source>
        <dbReference type="SAM" id="MobiDB-lite"/>
    </source>
</evidence>
<evidence type="ECO:0000313" key="2">
    <source>
        <dbReference type="EMBL" id="KYD21971.1"/>
    </source>
</evidence>
<dbReference type="AlphaFoldDB" id="A0A150MC17"/>
<protein>
    <submittedName>
        <fullName evidence="2">Uncharacterized protein</fullName>
    </submittedName>
</protein>
<feature type="compositionally biased region" description="Basic and acidic residues" evidence="1">
    <location>
        <begin position="1"/>
        <end position="11"/>
    </location>
</feature>
<dbReference type="STRING" id="301148.B4135_1597"/>
<organism evidence="2 3">
    <name type="scientific">Caldibacillus debilis</name>
    <dbReference type="NCBI Taxonomy" id="301148"/>
    <lineage>
        <taxon>Bacteria</taxon>
        <taxon>Bacillati</taxon>
        <taxon>Bacillota</taxon>
        <taxon>Bacilli</taxon>
        <taxon>Bacillales</taxon>
        <taxon>Bacillaceae</taxon>
        <taxon>Caldibacillus</taxon>
    </lineage>
</organism>
<evidence type="ECO:0000313" key="3">
    <source>
        <dbReference type="Proteomes" id="UP000075683"/>
    </source>
</evidence>